<keyword evidence="2 7" id="KW-0812">Transmembrane</keyword>
<feature type="transmembrane region" description="Helical" evidence="7">
    <location>
        <begin position="51"/>
        <end position="71"/>
    </location>
</feature>
<keyword evidence="11" id="KW-1185">Reference proteome</keyword>
<dbReference type="InterPro" id="IPR039421">
    <property type="entry name" value="Type_1_exporter"/>
</dbReference>
<feature type="domain" description="ABC transmembrane type-1" evidence="9">
    <location>
        <begin position="23"/>
        <end position="299"/>
    </location>
</feature>
<evidence type="ECO:0000313" key="10">
    <source>
        <dbReference type="EMBL" id="KGR81305.1"/>
    </source>
</evidence>
<evidence type="ECO:0000256" key="3">
    <source>
        <dbReference type="ARBA" id="ARBA00022741"/>
    </source>
</evidence>
<dbReference type="Gene3D" id="3.40.50.300">
    <property type="entry name" value="P-loop containing nucleotide triphosphate hydrolases"/>
    <property type="match status" value="1"/>
</dbReference>
<accession>A0ABR4XV51</accession>
<dbReference type="Proteomes" id="UP000030487">
    <property type="component" value="Unassembled WGS sequence"/>
</dbReference>
<evidence type="ECO:0000256" key="7">
    <source>
        <dbReference type="SAM" id="Phobius"/>
    </source>
</evidence>
<dbReference type="RefSeq" id="WP_036080243.1">
    <property type="nucleotide sequence ID" value="NZ_AVCW01000002.1"/>
</dbReference>
<evidence type="ECO:0008006" key="12">
    <source>
        <dbReference type="Google" id="ProtNLM"/>
    </source>
</evidence>
<dbReference type="Gene3D" id="1.20.1560.10">
    <property type="entry name" value="ABC transporter type 1, transmembrane domain"/>
    <property type="match status" value="1"/>
</dbReference>
<dbReference type="CDD" id="cd03228">
    <property type="entry name" value="ABCC_MRP_Like"/>
    <property type="match status" value="1"/>
</dbReference>
<dbReference type="CDD" id="cd07346">
    <property type="entry name" value="ABC_6TM_exporters"/>
    <property type="match status" value="1"/>
</dbReference>
<evidence type="ECO:0000313" key="11">
    <source>
        <dbReference type="Proteomes" id="UP000030487"/>
    </source>
</evidence>
<evidence type="ECO:0000259" key="8">
    <source>
        <dbReference type="PROSITE" id="PS50893"/>
    </source>
</evidence>
<dbReference type="PROSITE" id="PS50893">
    <property type="entry name" value="ABC_TRANSPORTER_2"/>
    <property type="match status" value="1"/>
</dbReference>
<evidence type="ECO:0000256" key="4">
    <source>
        <dbReference type="ARBA" id="ARBA00022840"/>
    </source>
</evidence>
<feature type="transmembrane region" description="Helical" evidence="7">
    <location>
        <begin position="21"/>
        <end position="39"/>
    </location>
</feature>
<feature type="domain" description="ABC transporter" evidence="8">
    <location>
        <begin position="338"/>
        <end position="564"/>
    </location>
</feature>
<dbReference type="InterPro" id="IPR011527">
    <property type="entry name" value="ABC1_TM_dom"/>
</dbReference>
<keyword evidence="3" id="KW-0547">Nucleotide-binding</keyword>
<dbReference type="Pfam" id="PF00664">
    <property type="entry name" value="ABC_membrane"/>
    <property type="match status" value="1"/>
</dbReference>
<dbReference type="PANTHER" id="PTHR43394:SF1">
    <property type="entry name" value="ATP-BINDING CASSETTE SUB-FAMILY B MEMBER 10, MITOCHONDRIAL"/>
    <property type="match status" value="1"/>
</dbReference>
<feature type="transmembrane region" description="Helical" evidence="7">
    <location>
        <begin position="243"/>
        <end position="264"/>
    </location>
</feature>
<evidence type="ECO:0000259" key="9">
    <source>
        <dbReference type="PROSITE" id="PS50929"/>
    </source>
</evidence>
<organism evidence="10 11">
    <name type="scientific">Lysinibacillus boronitolerans JCM 21713 = 10a = NBRC 103108</name>
    <dbReference type="NCBI Taxonomy" id="1294264"/>
    <lineage>
        <taxon>Bacteria</taxon>
        <taxon>Bacillati</taxon>
        <taxon>Bacillota</taxon>
        <taxon>Bacilli</taxon>
        <taxon>Bacillales</taxon>
        <taxon>Bacillaceae</taxon>
        <taxon>Lysinibacillus</taxon>
    </lineage>
</organism>
<feature type="transmembrane region" description="Helical" evidence="7">
    <location>
        <begin position="132"/>
        <end position="150"/>
    </location>
</feature>
<evidence type="ECO:0000256" key="1">
    <source>
        <dbReference type="ARBA" id="ARBA00004651"/>
    </source>
</evidence>
<dbReference type="InterPro" id="IPR027417">
    <property type="entry name" value="P-loop_NTPase"/>
</dbReference>
<keyword evidence="4" id="KW-0067">ATP-binding</keyword>
<dbReference type="InterPro" id="IPR025662">
    <property type="entry name" value="Sigma_54_int_dom_ATP-bd_1"/>
</dbReference>
<proteinExistence type="predicted"/>
<feature type="transmembrane region" description="Helical" evidence="7">
    <location>
        <begin position="156"/>
        <end position="174"/>
    </location>
</feature>
<dbReference type="PROSITE" id="PS50929">
    <property type="entry name" value="ABC_TM1F"/>
    <property type="match status" value="1"/>
</dbReference>
<keyword evidence="6 7" id="KW-0472">Membrane</keyword>
<dbReference type="SUPFAM" id="SSF52540">
    <property type="entry name" value="P-loop containing nucleoside triphosphate hydrolases"/>
    <property type="match status" value="1"/>
</dbReference>
<dbReference type="PROSITE" id="PS00675">
    <property type="entry name" value="SIGMA54_INTERACT_1"/>
    <property type="match status" value="1"/>
</dbReference>
<evidence type="ECO:0000256" key="5">
    <source>
        <dbReference type="ARBA" id="ARBA00022989"/>
    </source>
</evidence>
<dbReference type="InterPro" id="IPR036640">
    <property type="entry name" value="ABC1_TM_sf"/>
</dbReference>
<name>A0ABR4XV51_9BACI</name>
<comment type="subcellular location">
    <subcellularLocation>
        <location evidence="1">Cell membrane</location>
        <topology evidence="1">Multi-pass membrane protein</topology>
    </subcellularLocation>
</comment>
<dbReference type="SMART" id="SM00382">
    <property type="entry name" value="AAA"/>
    <property type="match status" value="1"/>
</dbReference>
<evidence type="ECO:0000256" key="2">
    <source>
        <dbReference type="ARBA" id="ARBA00022692"/>
    </source>
</evidence>
<dbReference type="EMBL" id="JPVR01000080">
    <property type="protein sequence ID" value="KGR81305.1"/>
    <property type="molecule type" value="Genomic_DNA"/>
</dbReference>
<dbReference type="PANTHER" id="PTHR43394">
    <property type="entry name" value="ATP-DEPENDENT PERMEASE MDL1, MITOCHONDRIAL"/>
    <property type="match status" value="1"/>
</dbReference>
<evidence type="ECO:0000256" key="6">
    <source>
        <dbReference type="ARBA" id="ARBA00023136"/>
    </source>
</evidence>
<reference evidence="10 11" key="1">
    <citation type="submission" date="2014-02" db="EMBL/GenBank/DDBJ databases">
        <title>Draft genome sequence of Lysinibacillus boronitolerans NBRC 103108.</title>
        <authorList>
            <person name="Zhang F."/>
            <person name="Wang G."/>
            <person name="Zhang L."/>
        </authorList>
    </citation>
    <scope>NUCLEOTIDE SEQUENCE [LARGE SCALE GENOMIC DNA]</scope>
    <source>
        <strain evidence="10 11">NBRC 103108</strain>
    </source>
</reference>
<dbReference type="Pfam" id="PF00005">
    <property type="entry name" value="ABC_tran"/>
    <property type="match status" value="1"/>
</dbReference>
<keyword evidence="5 7" id="KW-1133">Transmembrane helix</keyword>
<sequence>MKILGEVFKYTKPYKAKLFQVNILMGISMILSIVHPLLFGKFIDSITVKDLNSAFLIIVFMAFLFLFNLFFKVIQKYYLTKFACYLQMDIKLKIIKRIMAMDMDEYQLKAKGELMNKIENDTKAFSEVVSEFLNIVVDFISIIIVLIILINLNFILASILFIACPLALIIFKYYGKKIRMMDTAIKKDLDSYLTYLGELLSSFKLFKIFNNEINAIDNYQKKITLLYKNTLDKMRLSIKSGSIIELINFTSYLIILIIGAYFIYKGSLTLGVLIAFTTYANNFSQSFLRFSQLNSFLQEAIVSVNRVKNLMEDNKYQLRKLEVPDYVNSSHHFNKDKIVLRNVSFTYTNAFSPVLENINFQIPLKKIVLIKGESGSGKSTLLNILSGLYINYQGEIFLSNQNIRYIPIDVYRKRVCLVTQEHFIMTGTIRENLLLAKPNATDEELIQICKMVNIYSHIETLDYKFETLIGHNGLELSTGQQQRLSIARSLLRDADIYLFDEITSALDKDNQINIESLLLYLNKEKQKTVILVTHHPALINEADKIFEVDRNQVNERDSFVVTGS</sequence>
<gene>
    <name evidence="10" type="ORF">CD31_20365</name>
</gene>
<dbReference type="InterPro" id="IPR003593">
    <property type="entry name" value="AAA+_ATPase"/>
</dbReference>
<comment type="caution">
    <text evidence="10">The sequence shown here is derived from an EMBL/GenBank/DDBJ whole genome shotgun (WGS) entry which is preliminary data.</text>
</comment>
<protein>
    <recommendedName>
        <fullName evidence="12">ABC transporter ATP-binding protein</fullName>
    </recommendedName>
</protein>
<dbReference type="SUPFAM" id="SSF90123">
    <property type="entry name" value="ABC transporter transmembrane region"/>
    <property type="match status" value="1"/>
</dbReference>
<dbReference type="InterPro" id="IPR003439">
    <property type="entry name" value="ABC_transporter-like_ATP-bd"/>
</dbReference>